<dbReference type="SUPFAM" id="SSF51649">
    <property type="entry name" value="RuBisCo, C-terminal domain"/>
    <property type="match status" value="1"/>
</dbReference>
<dbReference type="KEGG" id="nja:NSJP_2757"/>
<dbReference type="Gene3D" id="3.20.20.110">
    <property type="entry name" value="Ribulose bisphosphate carboxylase, large subunit, C-terminal domain"/>
    <property type="match status" value="1"/>
</dbReference>
<accession>A0A1W1I7F3</accession>
<dbReference type="GO" id="GO:0000287">
    <property type="term" value="F:magnesium ion binding"/>
    <property type="evidence" value="ECO:0007669"/>
    <property type="project" value="InterPro"/>
</dbReference>
<evidence type="ECO:0000259" key="1">
    <source>
        <dbReference type="Pfam" id="PF00016"/>
    </source>
</evidence>
<dbReference type="SUPFAM" id="SSF54966">
    <property type="entry name" value="RuBisCO, large subunit, small (N-terminal) domain"/>
    <property type="match status" value="1"/>
</dbReference>
<sequence>MSVRLSAESKPPSPNARVTALYHAGGSETEARATAELICLDQTVEASDEILTAELRHRIVGRLEDFQPRPTGGYEVRISYAADLIGRHLTDLLNLLFGTSSLRPGVRLISWELPDSILPQWRGPRFGMAGLRELTGIRDRSLVCAVLKPLGRSPRELADLATEFVLGGADLIKDDQGLVDQPFCPFDERVARCADAVSTAAAKRGRPCPYLVHVSGPLDVMRTRAALAKKRGAGGLLVAPGLTGFDALRFLAEDETLALPIASHPALLGSYTIHRDHGIAPAALYGQLPRLAGADLSIYPGYRTGYAMTRDDCAALARACRTAWEHVRPMAPTAAGRIGTPDIAEFTTFYGRDVVFILGSRIQADPLGLAAATERFVRELHRCADA</sequence>
<evidence type="ECO:0000313" key="2">
    <source>
        <dbReference type="EMBL" id="SLM48924.1"/>
    </source>
</evidence>
<dbReference type="PANTHER" id="PTHR42704:SF17">
    <property type="entry name" value="RIBULOSE BISPHOSPHATE CARBOXYLASE LARGE CHAIN"/>
    <property type="match status" value="1"/>
</dbReference>
<dbReference type="AlphaFoldDB" id="A0A1W1I7F3"/>
<dbReference type="STRING" id="1325564.NSJP_2757"/>
<name>A0A1W1I7F3_9BACT</name>
<dbReference type="OrthoDB" id="9770811at2"/>
<dbReference type="GO" id="GO:0016984">
    <property type="term" value="F:ribulose-bisphosphate carboxylase activity"/>
    <property type="evidence" value="ECO:0007669"/>
    <property type="project" value="InterPro"/>
</dbReference>
<keyword evidence="3" id="KW-1185">Reference proteome</keyword>
<dbReference type="Pfam" id="PF00016">
    <property type="entry name" value="RuBisCO_large"/>
    <property type="match status" value="1"/>
</dbReference>
<protein>
    <submittedName>
        <fullName evidence="2">Ribulose 1,5-bisphosphate carboxylase, large subunit</fullName>
    </submittedName>
</protein>
<reference evidence="2 3" key="1">
    <citation type="submission" date="2017-03" db="EMBL/GenBank/DDBJ databases">
        <authorList>
            <person name="Afonso C.L."/>
            <person name="Miller P.J."/>
            <person name="Scott M.A."/>
            <person name="Spackman E."/>
            <person name="Goraichik I."/>
            <person name="Dimitrov K.M."/>
            <person name="Suarez D.L."/>
            <person name="Swayne D.E."/>
        </authorList>
    </citation>
    <scope>NUCLEOTIDE SEQUENCE [LARGE SCALE GENOMIC DNA]</scope>
    <source>
        <strain evidence="2">Genome sequencing of Nitrospira japonica strain NJ11</strain>
    </source>
</reference>
<dbReference type="InterPro" id="IPR036376">
    <property type="entry name" value="RuBisCO_lsu_C_sf"/>
</dbReference>
<dbReference type="RefSeq" id="WP_080887241.1">
    <property type="nucleotide sequence ID" value="NZ_LT828648.1"/>
</dbReference>
<dbReference type="EMBL" id="LT828648">
    <property type="protein sequence ID" value="SLM48924.1"/>
    <property type="molecule type" value="Genomic_DNA"/>
</dbReference>
<dbReference type="Proteomes" id="UP000192042">
    <property type="component" value="Chromosome I"/>
</dbReference>
<feature type="domain" description="Ribulose bisphosphate carboxylase large subunit C-terminal" evidence="1">
    <location>
        <begin position="130"/>
        <end position="295"/>
    </location>
</feature>
<proteinExistence type="predicted"/>
<dbReference type="InterPro" id="IPR033966">
    <property type="entry name" value="RuBisCO"/>
</dbReference>
<organism evidence="2 3">
    <name type="scientific">Nitrospira japonica</name>
    <dbReference type="NCBI Taxonomy" id="1325564"/>
    <lineage>
        <taxon>Bacteria</taxon>
        <taxon>Pseudomonadati</taxon>
        <taxon>Nitrospirota</taxon>
        <taxon>Nitrospiria</taxon>
        <taxon>Nitrospirales</taxon>
        <taxon>Nitrospiraceae</taxon>
        <taxon>Nitrospira</taxon>
    </lineage>
</organism>
<gene>
    <name evidence="2" type="ORF">NSJP_2757</name>
</gene>
<dbReference type="PANTHER" id="PTHR42704">
    <property type="entry name" value="RIBULOSE BISPHOSPHATE CARBOXYLASE"/>
    <property type="match status" value="1"/>
</dbReference>
<dbReference type="Gene3D" id="3.30.70.150">
    <property type="entry name" value="RuBisCO large subunit, N-terminal domain"/>
    <property type="match status" value="1"/>
</dbReference>
<dbReference type="InterPro" id="IPR036422">
    <property type="entry name" value="RuBisCO_lsu_N_sf"/>
</dbReference>
<dbReference type="InterPro" id="IPR000685">
    <property type="entry name" value="RuBisCO_lsu_C"/>
</dbReference>
<dbReference type="GO" id="GO:0015977">
    <property type="term" value="P:carbon fixation"/>
    <property type="evidence" value="ECO:0007669"/>
    <property type="project" value="InterPro"/>
</dbReference>
<evidence type="ECO:0000313" key="3">
    <source>
        <dbReference type="Proteomes" id="UP000192042"/>
    </source>
</evidence>